<sequence length="72" mass="8444">MKNLYFCNVKKENKPALQNVKSKTKKIMEKKVNEIKMLQYQIKRYYAMGNGTKCQVLTGKLQKLTNESKLSK</sequence>
<proteinExistence type="predicted"/>
<dbReference type="AlphaFoldDB" id="A0A5J4SGR9"/>
<protein>
    <submittedName>
        <fullName evidence="1">Uncharacterized protein</fullName>
    </submittedName>
</protein>
<accession>A0A5J4SGR9</accession>
<dbReference type="EMBL" id="SNRY01000178">
    <property type="protein sequence ID" value="KAA6345257.1"/>
    <property type="molecule type" value="Genomic_DNA"/>
</dbReference>
<gene>
    <name evidence="1" type="ORF">EZS27_007148</name>
</gene>
<name>A0A5J4SGR9_9ZZZZ</name>
<comment type="caution">
    <text evidence="1">The sequence shown here is derived from an EMBL/GenBank/DDBJ whole genome shotgun (WGS) entry which is preliminary data.</text>
</comment>
<organism evidence="1">
    <name type="scientific">termite gut metagenome</name>
    <dbReference type="NCBI Taxonomy" id="433724"/>
    <lineage>
        <taxon>unclassified sequences</taxon>
        <taxon>metagenomes</taxon>
        <taxon>organismal metagenomes</taxon>
    </lineage>
</organism>
<evidence type="ECO:0000313" key="1">
    <source>
        <dbReference type="EMBL" id="KAA6345257.1"/>
    </source>
</evidence>
<reference evidence="1" key="1">
    <citation type="submission" date="2019-03" db="EMBL/GenBank/DDBJ databases">
        <title>Single cell metagenomics reveals metabolic interactions within the superorganism composed of flagellate Streblomastix strix and complex community of Bacteroidetes bacteria on its surface.</title>
        <authorList>
            <person name="Treitli S.C."/>
            <person name="Kolisko M."/>
            <person name="Husnik F."/>
            <person name="Keeling P."/>
            <person name="Hampl V."/>
        </authorList>
    </citation>
    <scope>NUCLEOTIDE SEQUENCE</scope>
    <source>
        <strain evidence="1">STM</strain>
    </source>
</reference>